<dbReference type="PANTHER" id="PTHR48480">
    <property type="match status" value="1"/>
</dbReference>
<reference evidence="5 6" key="1">
    <citation type="submission" date="2017-12" db="EMBL/GenBank/DDBJ databases">
        <title>Integrating genomic resources of turbot (Scophthalmus maximus) in depth evaluation of genetic and physical mapping variation across individuals.</title>
        <authorList>
            <person name="Martinez P."/>
        </authorList>
    </citation>
    <scope>NUCLEOTIDE SEQUENCE [LARGE SCALE GENOMIC DNA]</scope>
</reference>
<protein>
    <submittedName>
        <fullName evidence="5">Putative xaa-Pro dipeptidase-like</fullName>
    </submittedName>
</protein>
<sequence length="63" mass="7109">MIPVFWLGNDTLRVSAALFAENRQRLCKGLKAKDGVVPKSVVVLQGGEQKQRYCTDTDLLFRQ</sequence>
<dbReference type="GO" id="GO:0046872">
    <property type="term" value="F:metal ion binding"/>
    <property type="evidence" value="ECO:0007669"/>
    <property type="project" value="UniProtKB-KW"/>
</dbReference>
<dbReference type="GO" id="GO:0008237">
    <property type="term" value="F:metallopeptidase activity"/>
    <property type="evidence" value="ECO:0007669"/>
    <property type="project" value="UniProtKB-KW"/>
</dbReference>
<dbReference type="SUPFAM" id="SSF53092">
    <property type="entry name" value="Creatinase/prolidase N-terminal domain"/>
    <property type="match status" value="1"/>
</dbReference>
<evidence type="ECO:0000313" key="5">
    <source>
        <dbReference type="EMBL" id="AWP01784.1"/>
    </source>
</evidence>
<dbReference type="PANTHER" id="PTHR48480:SF2">
    <property type="entry name" value="PEPTIDASE D"/>
    <property type="match status" value="1"/>
</dbReference>
<keyword evidence="2" id="KW-0479">Metal-binding</keyword>
<evidence type="ECO:0000256" key="2">
    <source>
        <dbReference type="ARBA" id="ARBA00022723"/>
    </source>
</evidence>
<accession>A0A2U9BCZ8</accession>
<keyword evidence="4" id="KW-0482">Metalloprotease</keyword>
<keyword evidence="3" id="KW-0378">Hydrolase</keyword>
<dbReference type="EMBL" id="CP026247">
    <property type="protein sequence ID" value="AWP01784.1"/>
    <property type="molecule type" value="Genomic_DNA"/>
</dbReference>
<dbReference type="InterPro" id="IPR029149">
    <property type="entry name" value="Creatin/AminoP/Spt16_N"/>
</dbReference>
<gene>
    <name evidence="5" type="ORF">SMAX5B_009456</name>
</gene>
<evidence type="ECO:0000256" key="1">
    <source>
        <dbReference type="ARBA" id="ARBA00022670"/>
    </source>
</evidence>
<evidence type="ECO:0000256" key="3">
    <source>
        <dbReference type="ARBA" id="ARBA00022801"/>
    </source>
</evidence>
<organism evidence="5 6">
    <name type="scientific">Scophthalmus maximus</name>
    <name type="common">Turbot</name>
    <name type="synonym">Psetta maxima</name>
    <dbReference type="NCBI Taxonomy" id="52904"/>
    <lineage>
        <taxon>Eukaryota</taxon>
        <taxon>Metazoa</taxon>
        <taxon>Chordata</taxon>
        <taxon>Craniata</taxon>
        <taxon>Vertebrata</taxon>
        <taxon>Euteleostomi</taxon>
        <taxon>Actinopterygii</taxon>
        <taxon>Neopterygii</taxon>
        <taxon>Teleostei</taxon>
        <taxon>Neoteleostei</taxon>
        <taxon>Acanthomorphata</taxon>
        <taxon>Carangaria</taxon>
        <taxon>Pleuronectiformes</taxon>
        <taxon>Pleuronectoidei</taxon>
        <taxon>Scophthalmidae</taxon>
        <taxon>Scophthalmus</taxon>
    </lineage>
</organism>
<keyword evidence="6" id="KW-1185">Reference proteome</keyword>
<name>A0A2U9BCZ8_SCOMX</name>
<dbReference type="AlphaFoldDB" id="A0A2U9BCZ8"/>
<keyword evidence="1" id="KW-0645">Protease</keyword>
<dbReference type="Proteomes" id="UP000246464">
    <property type="component" value="Chromosome 5"/>
</dbReference>
<evidence type="ECO:0000313" key="6">
    <source>
        <dbReference type="Proteomes" id="UP000246464"/>
    </source>
</evidence>
<feature type="non-terminal residue" evidence="5">
    <location>
        <position position="63"/>
    </location>
</feature>
<dbReference type="InterPro" id="IPR052433">
    <property type="entry name" value="X-Pro_dipept-like"/>
</dbReference>
<evidence type="ECO:0000256" key="4">
    <source>
        <dbReference type="ARBA" id="ARBA00023049"/>
    </source>
</evidence>
<dbReference type="Gene3D" id="3.40.350.10">
    <property type="entry name" value="Creatinase/prolidase N-terminal domain"/>
    <property type="match status" value="1"/>
</dbReference>
<proteinExistence type="predicted"/>
<dbReference type="GO" id="GO:0006508">
    <property type="term" value="P:proteolysis"/>
    <property type="evidence" value="ECO:0007669"/>
    <property type="project" value="UniProtKB-KW"/>
</dbReference>